<evidence type="ECO:0000256" key="1">
    <source>
        <dbReference type="SAM" id="Phobius"/>
    </source>
</evidence>
<dbReference type="GeneID" id="300083420"/>
<keyword evidence="1" id="KW-1133">Transmembrane helix</keyword>
<feature type="transmembrane region" description="Helical" evidence="1">
    <location>
        <begin position="16"/>
        <end position="37"/>
    </location>
</feature>
<organism evidence="2 3">
    <name type="scientific">Ectopseudomonas hydrolytica</name>
    <dbReference type="NCBI Taxonomy" id="2493633"/>
    <lineage>
        <taxon>Bacteria</taxon>
        <taxon>Pseudomonadati</taxon>
        <taxon>Pseudomonadota</taxon>
        <taxon>Gammaproteobacteria</taxon>
        <taxon>Pseudomonadales</taxon>
        <taxon>Pseudomonadaceae</taxon>
        <taxon>Ectopseudomonas</taxon>
    </lineage>
</organism>
<protein>
    <submittedName>
        <fullName evidence="2">Uncharacterized protein</fullName>
    </submittedName>
</protein>
<keyword evidence="1" id="KW-0812">Transmembrane</keyword>
<reference evidence="2" key="1">
    <citation type="submission" date="2022-06" db="EMBL/GenBank/DDBJ databases">
        <title>Complete genome of Pseudomonas hydrolytica DSWY01T.</title>
        <authorList>
            <person name="Jung J."/>
            <person name="Jeon C.O."/>
        </authorList>
    </citation>
    <scope>NUCLEOTIDE SEQUENCE</scope>
    <source>
        <strain evidence="2">DSWY01</strain>
    </source>
</reference>
<evidence type="ECO:0000313" key="2">
    <source>
        <dbReference type="EMBL" id="USR39043.1"/>
    </source>
</evidence>
<dbReference type="EMBL" id="CP099397">
    <property type="protein sequence ID" value="USR39043.1"/>
    <property type="molecule type" value="Genomic_DNA"/>
</dbReference>
<proteinExistence type="predicted"/>
<gene>
    <name evidence="2" type="ORF">L1F06_020595</name>
</gene>
<keyword evidence="3" id="KW-1185">Reference proteome</keyword>
<dbReference type="RefSeq" id="WP_129482959.1">
    <property type="nucleotide sequence ID" value="NZ_CP099397.1"/>
</dbReference>
<dbReference type="Proteomes" id="UP001054897">
    <property type="component" value="Chromosome"/>
</dbReference>
<accession>A0ABY5A7U7</accession>
<sequence>MWTPEHYRRLVRASGWYDLLVTAAFVTPWSFMALHGLLQSLHHGLGLPGALPPFEPMHMLLGNLMGSIICVWSVLRIRDPQQAFGRYDAAGRLLFATWQIYALMQGATPLIAIFLFFELAWGVAQLWPVRTSSSGPSASAAMPGPAMPVHTERSAAIDATASGSR</sequence>
<evidence type="ECO:0000313" key="3">
    <source>
        <dbReference type="Proteomes" id="UP001054897"/>
    </source>
</evidence>
<name>A0ABY5A7U7_9GAMM</name>
<feature type="transmembrane region" description="Helical" evidence="1">
    <location>
        <begin position="57"/>
        <end position="75"/>
    </location>
</feature>
<keyword evidence="1" id="KW-0472">Membrane</keyword>